<dbReference type="Pfam" id="PF10780">
    <property type="entry name" value="MRP_L53"/>
    <property type="match status" value="1"/>
</dbReference>
<evidence type="ECO:0000313" key="10">
    <source>
        <dbReference type="EMBL" id="CAG9799593.1"/>
    </source>
</evidence>
<dbReference type="PANTHER" id="PTHR33618">
    <property type="entry name" value="39S RIBOSOMAL PROTEIN L53, MITOCHONDRIAL"/>
    <property type="match status" value="1"/>
</dbReference>
<keyword evidence="6" id="KW-0687">Ribonucleoprotein</keyword>
<dbReference type="EMBL" id="OU895877">
    <property type="protein sequence ID" value="CAG9799593.1"/>
    <property type="molecule type" value="Genomic_DNA"/>
</dbReference>
<sequence length="146" mass="16127">MSVPFAGTFTRSGGVLSAIAKQIKLLNFKAVKRVTVKFDPFHENANNTRDFLHAISTSKVSQTNPSCIVKTDIVCNRDKPLVTFQFIPSVQEASKIKTIKVEADNLSLLELLKVTNEQITARAPKEEPVSTLKTKSEKKGAVGKRR</sequence>
<evidence type="ECO:0000256" key="2">
    <source>
        <dbReference type="ARBA" id="ARBA00005557"/>
    </source>
</evidence>
<evidence type="ECO:0000313" key="11">
    <source>
        <dbReference type="Proteomes" id="UP001153620"/>
    </source>
</evidence>
<gene>
    <name evidence="10" type="ORF">CHIRRI_LOCUS2558</name>
</gene>
<evidence type="ECO:0000256" key="6">
    <source>
        <dbReference type="ARBA" id="ARBA00023274"/>
    </source>
</evidence>
<evidence type="ECO:0000256" key="3">
    <source>
        <dbReference type="ARBA" id="ARBA00022946"/>
    </source>
</evidence>
<organism evidence="10 11">
    <name type="scientific">Chironomus riparius</name>
    <dbReference type="NCBI Taxonomy" id="315576"/>
    <lineage>
        <taxon>Eukaryota</taxon>
        <taxon>Metazoa</taxon>
        <taxon>Ecdysozoa</taxon>
        <taxon>Arthropoda</taxon>
        <taxon>Hexapoda</taxon>
        <taxon>Insecta</taxon>
        <taxon>Pterygota</taxon>
        <taxon>Neoptera</taxon>
        <taxon>Endopterygota</taxon>
        <taxon>Diptera</taxon>
        <taxon>Nematocera</taxon>
        <taxon>Chironomoidea</taxon>
        <taxon>Chironomidae</taxon>
        <taxon>Chironominae</taxon>
        <taxon>Chironomus</taxon>
    </lineage>
</organism>
<dbReference type="Gene3D" id="3.40.30.10">
    <property type="entry name" value="Glutaredoxin"/>
    <property type="match status" value="1"/>
</dbReference>
<accession>A0A9N9RNM2</accession>
<keyword evidence="3" id="KW-0809">Transit peptide</keyword>
<evidence type="ECO:0000256" key="8">
    <source>
        <dbReference type="ARBA" id="ARBA00042721"/>
    </source>
</evidence>
<evidence type="ECO:0000256" key="4">
    <source>
        <dbReference type="ARBA" id="ARBA00022980"/>
    </source>
</evidence>
<dbReference type="PANTHER" id="PTHR33618:SF1">
    <property type="entry name" value="LARGE RIBOSOMAL SUBUNIT PROTEIN ML53"/>
    <property type="match status" value="1"/>
</dbReference>
<keyword evidence="4" id="KW-0689">Ribosomal protein</keyword>
<evidence type="ECO:0000256" key="9">
    <source>
        <dbReference type="SAM" id="MobiDB-lite"/>
    </source>
</evidence>
<name>A0A9N9RNM2_9DIPT</name>
<evidence type="ECO:0000256" key="5">
    <source>
        <dbReference type="ARBA" id="ARBA00023128"/>
    </source>
</evidence>
<reference evidence="10" key="1">
    <citation type="submission" date="2022-01" db="EMBL/GenBank/DDBJ databases">
        <authorList>
            <person name="King R."/>
        </authorList>
    </citation>
    <scope>NUCLEOTIDE SEQUENCE</scope>
</reference>
<comment type="similarity">
    <text evidence="2">Belongs to the mitochondrion-specific ribosomal protein mL53 family.</text>
</comment>
<comment type="subcellular location">
    <subcellularLocation>
        <location evidence="1">Mitochondrion</location>
    </subcellularLocation>
</comment>
<dbReference type="Proteomes" id="UP001153620">
    <property type="component" value="Chromosome 1"/>
</dbReference>
<dbReference type="AlphaFoldDB" id="A0A9N9RNM2"/>
<evidence type="ECO:0000256" key="1">
    <source>
        <dbReference type="ARBA" id="ARBA00004173"/>
    </source>
</evidence>
<evidence type="ECO:0000256" key="7">
    <source>
        <dbReference type="ARBA" id="ARBA00035180"/>
    </source>
</evidence>
<feature type="compositionally biased region" description="Basic and acidic residues" evidence="9">
    <location>
        <begin position="123"/>
        <end position="140"/>
    </location>
</feature>
<keyword evidence="5" id="KW-0496">Mitochondrion</keyword>
<protein>
    <recommendedName>
        <fullName evidence="7">Large ribosomal subunit protein mL53</fullName>
    </recommendedName>
    <alternativeName>
        <fullName evidence="8">39S ribosomal protein L53, mitochondrial</fullName>
    </alternativeName>
</protein>
<dbReference type="OrthoDB" id="6618793at2759"/>
<keyword evidence="11" id="KW-1185">Reference proteome</keyword>
<dbReference type="GO" id="GO:0005762">
    <property type="term" value="C:mitochondrial large ribosomal subunit"/>
    <property type="evidence" value="ECO:0007669"/>
    <property type="project" value="TreeGrafter"/>
</dbReference>
<dbReference type="InterPro" id="IPR052473">
    <property type="entry name" value="mtLSU_mL53"/>
</dbReference>
<feature type="region of interest" description="Disordered" evidence="9">
    <location>
        <begin position="123"/>
        <end position="146"/>
    </location>
</feature>
<dbReference type="InterPro" id="IPR019716">
    <property type="entry name" value="Ribosomal_mL53"/>
</dbReference>
<proteinExistence type="inferred from homology"/>
<reference evidence="10" key="2">
    <citation type="submission" date="2022-10" db="EMBL/GenBank/DDBJ databases">
        <authorList>
            <consortium name="ENA_rothamsted_submissions"/>
            <consortium name="culmorum"/>
            <person name="King R."/>
        </authorList>
    </citation>
    <scope>NUCLEOTIDE SEQUENCE</scope>
</reference>